<dbReference type="SMART" id="SM00388">
    <property type="entry name" value="HisKA"/>
    <property type="match status" value="1"/>
</dbReference>
<dbReference type="GO" id="GO:0016301">
    <property type="term" value="F:kinase activity"/>
    <property type="evidence" value="ECO:0007669"/>
    <property type="project" value="UniProtKB-KW"/>
</dbReference>
<evidence type="ECO:0000313" key="16">
    <source>
        <dbReference type="Proteomes" id="UP001564657"/>
    </source>
</evidence>
<dbReference type="Gene3D" id="1.10.287.130">
    <property type="match status" value="1"/>
</dbReference>
<dbReference type="InterPro" id="IPR003661">
    <property type="entry name" value="HisK_dim/P_dom"/>
</dbReference>
<keyword evidence="9 15" id="KW-0418">Kinase</keyword>
<dbReference type="EC" id="2.7.13.3" evidence="3"/>
<keyword evidence="11" id="KW-1133">Transmembrane helix</keyword>
<dbReference type="RefSeq" id="WP_369704116.1">
    <property type="nucleotide sequence ID" value="NZ_JBGEWD010000006.1"/>
</dbReference>
<gene>
    <name evidence="15" type="ORF">AB8U03_07865</name>
</gene>
<evidence type="ECO:0000256" key="9">
    <source>
        <dbReference type="ARBA" id="ARBA00022777"/>
    </source>
</evidence>
<dbReference type="SUPFAM" id="SSF47384">
    <property type="entry name" value="Homodimeric domain of signal transducing histidine kinase"/>
    <property type="match status" value="1"/>
</dbReference>
<dbReference type="SUPFAM" id="SSF55874">
    <property type="entry name" value="ATPase domain of HSP90 chaperone/DNA topoisomerase II/histidine kinase"/>
    <property type="match status" value="1"/>
</dbReference>
<keyword evidence="5" id="KW-0597">Phosphoprotein</keyword>
<dbReference type="InterPro" id="IPR005467">
    <property type="entry name" value="His_kinase_dom"/>
</dbReference>
<evidence type="ECO:0000259" key="14">
    <source>
        <dbReference type="PROSITE" id="PS50109"/>
    </source>
</evidence>
<dbReference type="CDD" id="cd00082">
    <property type="entry name" value="HisKA"/>
    <property type="match status" value="1"/>
</dbReference>
<keyword evidence="16" id="KW-1185">Reference proteome</keyword>
<evidence type="ECO:0000256" key="11">
    <source>
        <dbReference type="ARBA" id="ARBA00022989"/>
    </source>
</evidence>
<dbReference type="InterPro" id="IPR050398">
    <property type="entry name" value="HssS/ArlS-like"/>
</dbReference>
<dbReference type="Pfam" id="PF00512">
    <property type="entry name" value="HisKA"/>
    <property type="match status" value="1"/>
</dbReference>
<organism evidence="15 16">
    <name type="scientific">Clostridium moutaii</name>
    <dbReference type="NCBI Taxonomy" id="3240932"/>
    <lineage>
        <taxon>Bacteria</taxon>
        <taxon>Bacillati</taxon>
        <taxon>Bacillota</taxon>
        <taxon>Clostridia</taxon>
        <taxon>Eubacteriales</taxon>
        <taxon>Clostridiaceae</taxon>
        <taxon>Clostridium</taxon>
    </lineage>
</organism>
<evidence type="ECO:0000313" key="15">
    <source>
        <dbReference type="EMBL" id="MEY8000114.1"/>
    </source>
</evidence>
<keyword evidence="12" id="KW-0902">Two-component regulatory system</keyword>
<keyword evidence="6" id="KW-0808">Transferase</keyword>
<comment type="subcellular location">
    <subcellularLocation>
        <location evidence="2">Cell membrane</location>
        <topology evidence="2">Multi-pass membrane protein</topology>
    </subcellularLocation>
</comment>
<keyword evidence="10" id="KW-0067">ATP-binding</keyword>
<keyword evidence="7" id="KW-0812">Transmembrane</keyword>
<dbReference type="Proteomes" id="UP001564657">
    <property type="component" value="Unassembled WGS sequence"/>
</dbReference>
<comment type="caution">
    <text evidence="15">The sequence shown here is derived from an EMBL/GenBank/DDBJ whole genome shotgun (WGS) entry which is preliminary data.</text>
</comment>
<evidence type="ECO:0000256" key="10">
    <source>
        <dbReference type="ARBA" id="ARBA00022840"/>
    </source>
</evidence>
<dbReference type="PANTHER" id="PTHR45528:SF1">
    <property type="entry name" value="SENSOR HISTIDINE KINASE CPXA"/>
    <property type="match status" value="1"/>
</dbReference>
<keyword evidence="13" id="KW-0472">Membrane</keyword>
<proteinExistence type="predicted"/>
<keyword evidence="4" id="KW-1003">Cell membrane</keyword>
<evidence type="ECO:0000256" key="6">
    <source>
        <dbReference type="ARBA" id="ARBA00022679"/>
    </source>
</evidence>
<dbReference type="InterPro" id="IPR036097">
    <property type="entry name" value="HisK_dim/P_sf"/>
</dbReference>
<accession>A0ABV4BMV7</accession>
<name>A0ABV4BMV7_9CLOT</name>
<evidence type="ECO:0000256" key="12">
    <source>
        <dbReference type="ARBA" id="ARBA00023012"/>
    </source>
</evidence>
<evidence type="ECO:0000256" key="5">
    <source>
        <dbReference type="ARBA" id="ARBA00022553"/>
    </source>
</evidence>
<dbReference type="EMBL" id="JBGEWD010000006">
    <property type="protein sequence ID" value="MEY8000114.1"/>
    <property type="molecule type" value="Genomic_DNA"/>
</dbReference>
<evidence type="ECO:0000256" key="8">
    <source>
        <dbReference type="ARBA" id="ARBA00022741"/>
    </source>
</evidence>
<evidence type="ECO:0000256" key="3">
    <source>
        <dbReference type="ARBA" id="ARBA00012438"/>
    </source>
</evidence>
<protein>
    <recommendedName>
        <fullName evidence="3">histidine kinase</fullName>
        <ecNumber evidence="3">2.7.13.3</ecNumber>
    </recommendedName>
</protein>
<evidence type="ECO:0000256" key="1">
    <source>
        <dbReference type="ARBA" id="ARBA00000085"/>
    </source>
</evidence>
<dbReference type="PANTHER" id="PTHR45528">
    <property type="entry name" value="SENSOR HISTIDINE KINASE CPXA"/>
    <property type="match status" value="1"/>
</dbReference>
<evidence type="ECO:0000256" key="7">
    <source>
        <dbReference type="ARBA" id="ARBA00022692"/>
    </source>
</evidence>
<feature type="domain" description="Histidine kinase" evidence="14">
    <location>
        <begin position="3"/>
        <end position="148"/>
    </location>
</feature>
<dbReference type="Gene3D" id="3.30.565.10">
    <property type="entry name" value="Histidine kinase-like ATPase, C-terminal domain"/>
    <property type="match status" value="1"/>
</dbReference>
<reference evidence="15 16" key="1">
    <citation type="submission" date="2024-08" db="EMBL/GenBank/DDBJ databases">
        <title>Clostridium lapicellarii sp. nov., and Clostridium renhuaiense sp. nov., two species isolated from the mud in a fermentation cellar used for producing sauce-flavour Chinese liquors.</title>
        <authorList>
            <person name="Yang F."/>
            <person name="Wang H."/>
            <person name="Chen L.Q."/>
            <person name="Zhou N."/>
            <person name="Lu J.J."/>
            <person name="Pu X.X."/>
            <person name="Wan B."/>
            <person name="Wang L."/>
            <person name="Liu S.J."/>
        </authorList>
    </citation>
    <scope>NUCLEOTIDE SEQUENCE [LARGE SCALE GENOMIC DNA]</scope>
    <source>
        <strain evidence="15 16">MT-5</strain>
    </source>
</reference>
<evidence type="ECO:0000256" key="2">
    <source>
        <dbReference type="ARBA" id="ARBA00004651"/>
    </source>
</evidence>
<sequence length="154" mass="18381">MANISHDLKTPITSIKGYIETMLERQDLSQDKINKYHKIIYNNSVYMNRLIDDLFLFSKLDMQKLELNFQETDISAFMCDLMEEFKFDLEDRGIEFNYTDELEEKFYVNIDGKRVNQIFRNIIGNAVKYGYDDDMKIQVKLYENGKRLSGVKWI</sequence>
<dbReference type="PROSITE" id="PS50109">
    <property type="entry name" value="HIS_KIN"/>
    <property type="match status" value="1"/>
</dbReference>
<evidence type="ECO:0000256" key="4">
    <source>
        <dbReference type="ARBA" id="ARBA00022475"/>
    </source>
</evidence>
<keyword evidence="8" id="KW-0547">Nucleotide-binding</keyword>
<evidence type="ECO:0000256" key="13">
    <source>
        <dbReference type="ARBA" id="ARBA00023136"/>
    </source>
</evidence>
<comment type="catalytic activity">
    <reaction evidence="1">
        <text>ATP + protein L-histidine = ADP + protein N-phospho-L-histidine.</text>
        <dbReference type="EC" id="2.7.13.3"/>
    </reaction>
</comment>
<dbReference type="InterPro" id="IPR036890">
    <property type="entry name" value="HATPase_C_sf"/>
</dbReference>